<dbReference type="SUPFAM" id="SSF88946">
    <property type="entry name" value="Sigma2 domain of RNA polymerase sigma factors"/>
    <property type="match status" value="1"/>
</dbReference>
<evidence type="ECO:0000259" key="2">
    <source>
        <dbReference type="Pfam" id="PF04542"/>
    </source>
</evidence>
<dbReference type="EMBL" id="NMQW01000017">
    <property type="protein sequence ID" value="OXM85833.1"/>
    <property type="molecule type" value="Genomic_DNA"/>
</dbReference>
<feature type="domain" description="RNA polymerase sigma factor 70 region 4 type 2" evidence="3">
    <location>
        <begin position="108"/>
        <end position="156"/>
    </location>
</feature>
<protein>
    <submittedName>
        <fullName evidence="4">RNA polymerase sigma-70 factor</fullName>
    </submittedName>
</protein>
<dbReference type="Gene3D" id="1.10.1740.10">
    <property type="match status" value="1"/>
</dbReference>
<feature type="domain" description="RNA polymerase sigma-70 region 2" evidence="2">
    <location>
        <begin position="6"/>
        <end position="71"/>
    </location>
</feature>
<dbReference type="InterPro" id="IPR014303">
    <property type="entry name" value="RNA_pol_sigma-70_ECF"/>
</dbReference>
<dbReference type="InterPro" id="IPR013325">
    <property type="entry name" value="RNA_pol_sigma_r2"/>
</dbReference>
<dbReference type="InterPro" id="IPR032710">
    <property type="entry name" value="NTF2-like_dom_sf"/>
</dbReference>
<comment type="subunit">
    <text evidence="1">Interacts transiently with the RNA polymerase catalytic core formed by RpoA, RpoB, RpoC and RpoZ (2 alpha, 1 beta, 1 beta' and 1 omega subunit) to form the RNA polymerase holoenzyme that can initiate transcription.</text>
</comment>
<dbReference type="OrthoDB" id="3211555at2"/>
<dbReference type="Pfam" id="PF04542">
    <property type="entry name" value="Sigma70_r2"/>
    <property type="match status" value="1"/>
</dbReference>
<dbReference type="PANTHER" id="PTHR30173:SF36">
    <property type="entry name" value="ECF RNA POLYMERASE SIGMA FACTOR SIGJ"/>
    <property type="match status" value="1"/>
</dbReference>
<comment type="caution">
    <text evidence="4">The sequence shown here is derived from an EMBL/GenBank/DDBJ whole genome shotgun (WGS) entry which is preliminary data.</text>
</comment>
<dbReference type="AlphaFoldDB" id="A0A229UR94"/>
<dbReference type="GO" id="GO:0003677">
    <property type="term" value="F:DNA binding"/>
    <property type="evidence" value="ECO:0007669"/>
    <property type="project" value="InterPro"/>
</dbReference>
<dbReference type="GO" id="GO:0016987">
    <property type="term" value="F:sigma factor activity"/>
    <property type="evidence" value="ECO:0007669"/>
    <property type="project" value="InterPro"/>
</dbReference>
<dbReference type="NCBIfam" id="TIGR02937">
    <property type="entry name" value="sigma70-ECF"/>
    <property type="match status" value="1"/>
</dbReference>
<accession>A0A229UR94</accession>
<dbReference type="PANTHER" id="PTHR30173">
    <property type="entry name" value="SIGMA 19 FACTOR"/>
    <property type="match status" value="1"/>
</dbReference>
<dbReference type="InterPro" id="IPR036388">
    <property type="entry name" value="WH-like_DNA-bd_sf"/>
</dbReference>
<evidence type="ECO:0000313" key="5">
    <source>
        <dbReference type="Proteomes" id="UP000215509"/>
    </source>
</evidence>
<gene>
    <name evidence="4" type="ORF">CF651_11385</name>
</gene>
<dbReference type="InterPro" id="IPR013324">
    <property type="entry name" value="RNA_pol_sigma_r3/r4-like"/>
</dbReference>
<name>A0A229UR94_9BACL</name>
<keyword evidence="5" id="KW-1185">Reference proteome</keyword>
<proteinExistence type="predicted"/>
<dbReference type="InterPro" id="IPR014284">
    <property type="entry name" value="RNA_pol_sigma-70_dom"/>
</dbReference>
<dbReference type="Proteomes" id="UP000215509">
    <property type="component" value="Unassembled WGS sequence"/>
</dbReference>
<evidence type="ECO:0000259" key="3">
    <source>
        <dbReference type="Pfam" id="PF08281"/>
    </source>
</evidence>
<dbReference type="Pfam" id="PF08281">
    <property type="entry name" value="Sigma70_r4_2"/>
    <property type="match status" value="1"/>
</dbReference>
<dbReference type="InterPro" id="IPR052704">
    <property type="entry name" value="ECF_Sigma-70_Domain"/>
</dbReference>
<dbReference type="SUPFAM" id="SSF54427">
    <property type="entry name" value="NTF2-like"/>
    <property type="match status" value="1"/>
</dbReference>
<sequence length="293" mass="32952">MELDDLYTSYKPLLQSIAYRMLGSITDAEDMVQDIFVTMQHVPVEDVRHIKAYLVKMITNRCLNTLKSAKRKREVYVGPWLPEPVIQELIPSGSPEEQVVREETVSFAMLVMLQQLSPMERVVFLLREVLAYDYGEIAEMLDKSEANCRKIYSRAKPKIERLHGEEHVSTEASSSDRFVSAFVQASRSGNFEPFVQLLVEHATLVSDGGGKVRAAIYPIQGRLRIQAFLEGIYGKGTFAAELRPVRINGDAGLLVIREGILHMAICFGGASTSSGMAEQVYFILNPDKLQHIR</sequence>
<reference evidence="4 5" key="1">
    <citation type="submission" date="2017-07" db="EMBL/GenBank/DDBJ databases">
        <title>Genome sequencing and assembly of Paenibacillus rigui.</title>
        <authorList>
            <person name="Mayilraj S."/>
        </authorList>
    </citation>
    <scope>NUCLEOTIDE SEQUENCE [LARGE SCALE GENOMIC DNA]</scope>
    <source>
        <strain evidence="4 5">JCM 16352</strain>
    </source>
</reference>
<dbReference type="InterPro" id="IPR013249">
    <property type="entry name" value="RNA_pol_sigma70_r4_t2"/>
</dbReference>
<dbReference type="NCBIfam" id="NF007214">
    <property type="entry name" value="PRK09636.1"/>
    <property type="match status" value="1"/>
</dbReference>
<dbReference type="Gene3D" id="1.10.10.10">
    <property type="entry name" value="Winged helix-like DNA-binding domain superfamily/Winged helix DNA-binding domain"/>
    <property type="match status" value="1"/>
</dbReference>
<dbReference type="SUPFAM" id="SSF88659">
    <property type="entry name" value="Sigma3 and sigma4 domains of RNA polymerase sigma factors"/>
    <property type="match status" value="1"/>
</dbReference>
<dbReference type="NCBIfam" id="TIGR02957">
    <property type="entry name" value="SigX4"/>
    <property type="match status" value="1"/>
</dbReference>
<organism evidence="4 5">
    <name type="scientific">Paenibacillus rigui</name>
    <dbReference type="NCBI Taxonomy" id="554312"/>
    <lineage>
        <taxon>Bacteria</taxon>
        <taxon>Bacillati</taxon>
        <taxon>Bacillota</taxon>
        <taxon>Bacilli</taxon>
        <taxon>Bacillales</taxon>
        <taxon>Paenibacillaceae</taxon>
        <taxon>Paenibacillus</taxon>
    </lineage>
</organism>
<evidence type="ECO:0000256" key="1">
    <source>
        <dbReference type="ARBA" id="ARBA00011344"/>
    </source>
</evidence>
<dbReference type="RefSeq" id="WP_094014984.1">
    <property type="nucleotide sequence ID" value="NZ_NMQW01000017.1"/>
</dbReference>
<evidence type="ECO:0000313" key="4">
    <source>
        <dbReference type="EMBL" id="OXM85833.1"/>
    </source>
</evidence>
<dbReference type="GO" id="GO:0006352">
    <property type="term" value="P:DNA-templated transcription initiation"/>
    <property type="evidence" value="ECO:0007669"/>
    <property type="project" value="InterPro"/>
</dbReference>
<dbReference type="InterPro" id="IPR007627">
    <property type="entry name" value="RNA_pol_sigma70_r2"/>
</dbReference>